<accession>A0ABV6AI78</accession>
<dbReference type="RefSeq" id="WP_377259449.1">
    <property type="nucleotide sequence ID" value="NZ_JBHMAA010000011.1"/>
</dbReference>
<keyword evidence="9" id="KW-1185">Reference proteome</keyword>
<sequence length="310" mass="33058">MDPRKGILLKISATLSLVLMGACISALGGDIPIGQVVFFRSAIALLPLCIWMAAQGGLRKEIATRHIGGHLVRSFSGTGGMVFSYLALAYLPLADATAISYATPLFTVVLAALLLKEVVRIYRWTAIVIGLCGILVILSPHASWEAWDMSSGSAVAMTGGIFGLTAAVFSAISMIQIRHLTQTENTGAIVFYFTILTTAIGFASIALGWNTPTGWQMALLVGAGLFGGIAQILVTLSLRYAEASLLAPFDYTTMIWALLIGYAFMDQVPPATTIAGASTVIAAGLFTLWREKQLRRRRVAAEQLVLSTSR</sequence>
<comment type="caution">
    <text evidence="8">The sequence shown here is derived from an EMBL/GenBank/DDBJ whole genome shotgun (WGS) entry which is preliminary data.</text>
</comment>
<feature type="transmembrane region" description="Helical" evidence="6">
    <location>
        <begin position="271"/>
        <end position="289"/>
    </location>
</feature>
<keyword evidence="3 6" id="KW-0812">Transmembrane</keyword>
<keyword evidence="5 6" id="KW-0472">Membrane</keyword>
<evidence type="ECO:0000256" key="2">
    <source>
        <dbReference type="ARBA" id="ARBA00009853"/>
    </source>
</evidence>
<evidence type="ECO:0000313" key="8">
    <source>
        <dbReference type="EMBL" id="MFB9949045.1"/>
    </source>
</evidence>
<evidence type="ECO:0000313" key="9">
    <source>
        <dbReference type="Proteomes" id="UP001589692"/>
    </source>
</evidence>
<feature type="transmembrane region" description="Helical" evidence="6">
    <location>
        <begin position="215"/>
        <end position="238"/>
    </location>
</feature>
<dbReference type="PROSITE" id="PS51257">
    <property type="entry name" value="PROKAR_LIPOPROTEIN"/>
    <property type="match status" value="1"/>
</dbReference>
<dbReference type="InterPro" id="IPR037185">
    <property type="entry name" value="EmrE-like"/>
</dbReference>
<feature type="transmembrane region" description="Helical" evidence="6">
    <location>
        <begin position="189"/>
        <end position="209"/>
    </location>
</feature>
<protein>
    <submittedName>
        <fullName evidence="8">DMT family transporter</fullName>
    </submittedName>
</protein>
<reference evidence="8 9" key="1">
    <citation type="submission" date="2024-09" db="EMBL/GenBank/DDBJ databases">
        <authorList>
            <person name="Sun Q."/>
            <person name="Mori K."/>
        </authorList>
    </citation>
    <scope>NUCLEOTIDE SEQUENCE [LARGE SCALE GENOMIC DNA]</scope>
    <source>
        <strain evidence="8 9">TBRC 4938</strain>
    </source>
</reference>
<proteinExistence type="inferred from homology"/>
<evidence type="ECO:0000256" key="4">
    <source>
        <dbReference type="ARBA" id="ARBA00022989"/>
    </source>
</evidence>
<dbReference type="Proteomes" id="UP001589692">
    <property type="component" value="Unassembled WGS sequence"/>
</dbReference>
<feature type="domain" description="EamA" evidence="7">
    <location>
        <begin position="5"/>
        <end position="138"/>
    </location>
</feature>
<feature type="transmembrane region" description="Helical" evidence="6">
    <location>
        <begin position="7"/>
        <end position="27"/>
    </location>
</feature>
<dbReference type="SUPFAM" id="SSF103481">
    <property type="entry name" value="Multidrug resistance efflux transporter EmrE"/>
    <property type="match status" value="2"/>
</dbReference>
<dbReference type="EMBL" id="JBHMAA010000011">
    <property type="protein sequence ID" value="MFB9949045.1"/>
    <property type="molecule type" value="Genomic_DNA"/>
</dbReference>
<keyword evidence="4 6" id="KW-1133">Transmembrane helix</keyword>
<dbReference type="PANTHER" id="PTHR22911:SF6">
    <property type="entry name" value="SOLUTE CARRIER FAMILY 35 MEMBER G1"/>
    <property type="match status" value="1"/>
</dbReference>
<feature type="transmembrane region" description="Helical" evidence="6">
    <location>
        <begin position="154"/>
        <end position="177"/>
    </location>
</feature>
<evidence type="ECO:0000256" key="6">
    <source>
        <dbReference type="SAM" id="Phobius"/>
    </source>
</evidence>
<comment type="similarity">
    <text evidence="2">Belongs to the drug/metabolite transporter (DMT) superfamily. 10 TMS drug/metabolite exporter (DME) (TC 2.A.7.3) family.</text>
</comment>
<feature type="transmembrane region" description="Helical" evidence="6">
    <location>
        <begin position="122"/>
        <end position="142"/>
    </location>
</feature>
<gene>
    <name evidence="8" type="ORF">ACFFP0_09320</name>
</gene>
<feature type="domain" description="EamA" evidence="7">
    <location>
        <begin position="158"/>
        <end position="287"/>
    </location>
</feature>
<comment type="subcellular location">
    <subcellularLocation>
        <location evidence="1">Membrane</location>
        <topology evidence="1">Multi-pass membrane protein</topology>
    </subcellularLocation>
</comment>
<dbReference type="Pfam" id="PF00892">
    <property type="entry name" value="EamA"/>
    <property type="match status" value="2"/>
</dbReference>
<evidence type="ECO:0000256" key="1">
    <source>
        <dbReference type="ARBA" id="ARBA00004141"/>
    </source>
</evidence>
<evidence type="ECO:0000256" key="5">
    <source>
        <dbReference type="ARBA" id="ARBA00023136"/>
    </source>
</evidence>
<feature type="transmembrane region" description="Helical" evidence="6">
    <location>
        <begin position="98"/>
        <end position="115"/>
    </location>
</feature>
<evidence type="ECO:0000256" key="3">
    <source>
        <dbReference type="ARBA" id="ARBA00022692"/>
    </source>
</evidence>
<organism evidence="8 9">
    <name type="scientific">Rhizobium puerariae</name>
    <dbReference type="NCBI Taxonomy" id="1585791"/>
    <lineage>
        <taxon>Bacteria</taxon>
        <taxon>Pseudomonadati</taxon>
        <taxon>Pseudomonadota</taxon>
        <taxon>Alphaproteobacteria</taxon>
        <taxon>Hyphomicrobiales</taxon>
        <taxon>Rhizobiaceae</taxon>
        <taxon>Rhizobium/Agrobacterium group</taxon>
        <taxon>Rhizobium</taxon>
    </lineage>
</organism>
<feature type="transmembrane region" description="Helical" evidence="6">
    <location>
        <begin position="75"/>
        <end position="92"/>
    </location>
</feature>
<name>A0ABV6AI78_9HYPH</name>
<evidence type="ECO:0000259" key="7">
    <source>
        <dbReference type="Pfam" id="PF00892"/>
    </source>
</evidence>
<dbReference type="InterPro" id="IPR000620">
    <property type="entry name" value="EamA_dom"/>
</dbReference>
<feature type="transmembrane region" description="Helical" evidence="6">
    <location>
        <begin position="33"/>
        <end position="54"/>
    </location>
</feature>
<dbReference type="PANTHER" id="PTHR22911">
    <property type="entry name" value="ACYL-MALONYL CONDENSING ENZYME-RELATED"/>
    <property type="match status" value="1"/>
</dbReference>
<feature type="transmembrane region" description="Helical" evidence="6">
    <location>
        <begin position="245"/>
        <end position="265"/>
    </location>
</feature>